<comment type="catalytic activity">
    <reaction evidence="7">
        <text>DNA(n) + a 2'-deoxyribonucleoside 5'-triphosphate = DNA(n+1) + diphosphate</text>
        <dbReference type="Rhea" id="RHEA:22508"/>
        <dbReference type="Rhea" id="RHEA-COMP:17339"/>
        <dbReference type="Rhea" id="RHEA-COMP:17340"/>
        <dbReference type="ChEBI" id="CHEBI:33019"/>
        <dbReference type="ChEBI" id="CHEBI:61560"/>
        <dbReference type="ChEBI" id="CHEBI:173112"/>
        <dbReference type="EC" id="2.7.7.7"/>
    </reaction>
</comment>
<evidence type="ECO:0000313" key="8">
    <source>
        <dbReference type="EMBL" id="MBB3997544.1"/>
    </source>
</evidence>
<evidence type="ECO:0000256" key="5">
    <source>
        <dbReference type="ARBA" id="ARBA00022932"/>
    </source>
</evidence>
<dbReference type="GO" id="GO:0003887">
    <property type="term" value="F:DNA-directed DNA polymerase activity"/>
    <property type="evidence" value="ECO:0007669"/>
    <property type="project" value="UniProtKB-KW"/>
</dbReference>
<dbReference type="PANTHER" id="PTHR34388:SF1">
    <property type="entry name" value="DNA POLYMERASE III SUBUNIT DELTA"/>
    <property type="match status" value="1"/>
</dbReference>
<evidence type="ECO:0000256" key="6">
    <source>
        <dbReference type="ARBA" id="ARBA00034754"/>
    </source>
</evidence>
<gene>
    <name evidence="8" type="ORF">GGR04_001380</name>
</gene>
<dbReference type="Gene3D" id="1.10.8.60">
    <property type="match status" value="1"/>
</dbReference>
<protein>
    <recommendedName>
        <fullName evidence="1">DNA-directed DNA polymerase</fullName>
        <ecNumber evidence="1">2.7.7.7</ecNumber>
    </recommendedName>
</protein>
<dbReference type="InterPro" id="IPR027417">
    <property type="entry name" value="P-loop_NTPase"/>
</dbReference>
<keyword evidence="9" id="KW-1185">Reference proteome</keyword>
<dbReference type="AlphaFoldDB" id="A0A7W6EGI7"/>
<reference evidence="8 9" key="1">
    <citation type="submission" date="2020-08" db="EMBL/GenBank/DDBJ databases">
        <title>Genomic Encyclopedia of Type Strains, Phase IV (KMG-IV): sequencing the most valuable type-strain genomes for metagenomic binning, comparative biology and taxonomic classification.</title>
        <authorList>
            <person name="Goeker M."/>
        </authorList>
    </citation>
    <scope>NUCLEOTIDE SEQUENCE [LARGE SCALE GENOMIC DNA]</scope>
    <source>
        <strain evidence="8 9">DSM 102238</strain>
    </source>
</reference>
<name>A0A7W6EGI7_9HYPH</name>
<evidence type="ECO:0000256" key="7">
    <source>
        <dbReference type="ARBA" id="ARBA00049244"/>
    </source>
</evidence>
<dbReference type="RefSeq" id="WP_183199101.1">
    <property type="nucleotide sequence ID" value="NZ_JACIEK010000002.1"/>
</dbReference>
<dbReference type="NCBIfam" id="TIGR01128">
    <property type="entry name" value="holA"/>
    <property type="match status" value="1"/>
</dbReference>
<keyword evidence="5" id="KW-0239">DNA-directed DNA polymerase</keyword>
<dbReference type="InterPro" id="IPR008921">
    <property type="entry name" value="DNA_pol3_clamp-load_cplx_C"/>
</dbReference>
<dbReference type="EC" id="2.7.7.7" evidence="1"/>
<comment type="similarity">
    <text evidence="6">Belongs to the DNA polymerase HolA subunit family.</text>
</comment>
<dbReference type="GO" id="GO:0006261">
    <property type="term" value="P:DNA-templated DNA replication"/>
    <property type="evidence" value="ECO:0007669"/>
    <property type="project" value="TreeGrafter"/>
</dbReference>
<dbReference type="Gene3D" id="1.20.272.10">
    <property type="match status" value="1"/>
</dbReference>
<dbReference type="SUPFAM" id="SSF48019">
    <property type="entry name" value="post-AAA+ oligomerization domain-like"/>
    <property type="match status" value="1"/>
</dbReference>
<keyword evidence="3 8" id="KW-0548">Nucleotidyltransferase</keyword>
<evidence type="ECO:0000256" key="1">
    <source>
        <dbReference type="ARBA" id="ARBA00012417"/>
    </source>
</evidence>
<sequence length="348" mass="37642">MAQRKAGEVEAFLSRPDTSFPVVLLYGPDPGLVSERANTVARLSGVDAADPFASVVLAADELERDIGRLFDEARTVSMFGGRRLVRIKGAGNGKNLADAAADLARDPPPGVTVVIEAGDLKKSSALRVQIERGHAAMALPCFPDEARALDKMIDEELAASKLSIDRATRELLRTRLGANRMASRSEVQKLCLYALGQAAVTEADVETIVGDVSADTVDESVDAAASGEVRRLPDLLERLVASGTSTHQLHSALQRHFQQLLLMRAEVEGQGTPVSAAVEKRRPHFRRKPAMEAALSAWTGEAIAAVLQRIEADILLSRREAALSVTIMRRTLTEIGVEAARRRTRSRR</sequence>
<comment type="caution">
    <text evidence="8">The sequence shown here is derived from an EMBL/GenBank/DDBJ whole genome shotgun (WGS) entry which is preliminary data.</text>
</comment>
<keyword evidence="4" id="KW-0235">DNA replication</keyword>
<dbReference type="GO" id="GO:0009360">
    <property type="term" value="C:DNA polymerase III complex"/>
    <property type="evidence" value="ECO:0007669"/>
    <property type="project" value="TreeGrafter"/>
</dbReference>
<organism evidence="8 9">
    <name type="scientific">Aureimonas pseudogalii</name>
    <dbReference type="NCBI Taxonomy" id="1744844"/>
    <lineage>
        <taxon>Bacteria</taxon>
        <taxon>Pseudomonadati</taxon>
        <taxon>Pseudomonadota</taxon>
        <taxon>Alphaproteobacteria</taxon>
        <taxon>Hyphomicrobiales</taxon>
        <taxon>Aurantimonadaceae</taxon>
        <taxon>Aureimonas</taxon>
    </lineage>
</organism>
<keyword evidence="2 8" id="KW-0808">Transferase</keyword>
<evidence type="ECO:0000256" key="4">
    <source>
        <dbReference type="ARBA" id="ARBA00022705"/>
    </source>
</evidence>
<evidence type="ECO:0000313" key="9">
    <source>
        <dbReference type="Proteomes" id="UP000542776"/>
    </source>
</evidence>
<evidence type="ECO:0000256" key="3">
    <source>
        <dbReference type="ARBA" id="ARBA00022695"/>
    </source>
</evidence>
<dbReference type="SUPFAM" id="SSF52540">
    <property type="entry name" value="P-loop containing nucleoside triphosphate hydrolases"/>
    <property type="match status" value="1"/>
</dbReference>
<dbReference type="PANTHER" id="PTHR34388">
    <property type="entry name" value="DNA POLYMERASE III SUBUNIT DELTA"/>
    <property type="match status" value="1"/>
</dbReference>
<dbReference type="Proteomes" id="UP000542776">
    <property type="component" value="Unassembled WGS sequence"/>
</dbReference>
<dbReference type="GO" id="GO:0003677">
    <property type="term" value="F:DNA binding"/>
    <property type="evidence" value="ECO:0007669"/>
    <property type="project" value="InterPro"/>
</dbReference>
<evidence type="ECO:0000256" key="2">
    <source>
        <dbReference type="ARBA" id="ARBA00022679"/>
    </source>
</evidence>
<accession>A0A7W6EGI7</accession>
<dbReference type="InterPro" id="IPR005790">
    <property type="entry name" value="DNA_polIII_delta"/>
</dbReference>
<dbReference type="Gene3D" id="3.40.50.300">
    <property type="entry name" value="P-loop containing nucleotide triphosphate hydrolases"/>
    <property type="match status" value="1"/>
</dbReference>
<proteinExistence type="inferred from homology"/>
<dbReference type="EMBL" id="JACIEK010000002">
    <property type="protein sequence ID" value="MBB3997544.1"/>
    <property type="molecule type" value="Genomic_DNA"/>
</dbReference>